<sequence>MSSLNPQLIAQVRFLQRQAASLLLYQSLLTDAIGQAFINLLVALEQESNALDCLQAYGIFFQEQAANQQCWQDYLIAQILRADNPFTQQAQQTDLKNLPSSLVAAAKSDLHCLQSLYQCSGEQLSQWIQQLIPLSVAPVVWQPEPDRVEKIEELPLKSQFAKLENWGDIIEELAAHYRQFGIGLFAKSQAFRWQNRELLGIFHPDPVHFSQLIGYESQRQILLQNTEFLLAGYAAQNVLLYGSRGSGKSSLIKALLHQYGDRGLRLIEVAKSDLQDLPIVIEQLRGSPHKFIIFVDDLSFEEDDDTFKALKVVLEGNITARPQNVVVYATSNRRHLVREYFADRPQPREVDEVQAWDTVQEKLSFSDRFGLTLTFEPPDQQTYLKMVDHLAALAGIRLETQELEFRALQWATRHNGRSGRSARQFVDFLTAELALFSVTSHRRDHES</sequence>
<dbReference type="CDD" id="cd00009">
    <property type="entry name" value="AAA"/>
    <property type="match status" value="1"/>
</dbReference>
<dbReference type="EMBL" id="AUZM01000001">
    <property type="protein sequence ID" value="ERT09933.1"/>
    <property type="molecule type" value="Genomic_DNA"/>
</dbReference>
<name>U7QQ04_9CYAN</name>
<reference evidence="2 3" key="1">
    <citation type="journal article" date="2013" name="Front. Microbiol.">
        <title>Comparative genomic analyses of the cyanobacterium, Lyngbya aestuarii BL J, a powerful hydrogen producer.</title>
        <authorList>
            <person name="Kothari A."/>
            <person name="Vaughn M."/>
            <person name="Garcia-Pichel F."/>
        </authorList>
    </citation>
    <scope>NUCLEOTIDE SEQUENCE [LARGE SCALE GENOMIC DNA]</scope>
    <source>
        <strain evidence="2 3">BL J</strain>
    </source>
</reference>
<dbReference type="PANTHER" id="PTHR42935:SF1">
    <property type="entry name" value="SLR0930 PROTEIN"/>
    <property type="match status" value="1"/>
</dbReference>
<keyword evidence="3" id="KW-1185">Reference proteome</keyword>
<dbReference type="AlphaFoldDB" id="U7QQ04"/>
<gene>
    <name evidence="2" type="ORF">M595_0120</name>
</gene>
<dbReference type="InterPro" id="IPR003593">
    <property type="entry name" value="AAA+_ATPase"/>
</dbReference>
<proteinExistence type="predicted"/>
<evidence type="ECO:0000259" key="1">
    <source>
        <dbReference type="SMART" id="SM00382"/>
    </source>
</evidence>
<dbReference type="OrthoDB" id="9812140at2"/>
<dbReference type="Pfam" id="PF05673">
    <property type="entry name" value="DUF815"/>
    <property type="match status" value="1"/>
</dbReference>
<dbReference type="PATRIC" id="fig|1348334.3.peg.118"/>
<dbReference type="InterPro" id="IPR008533">
    <property type="entry name" value="DUF815"/>
</dbReference>
<dbReference type="SMART" id="SM00382">
    <property type="entry name" value="AAA"/>
    <property type="match status" value="1"/>
</dbReference>
<dbReference type="Gene3D" id="3.40.50.300">
    <property type="entry name" value="P-loop containing nucleotide triphosphate hydrolases"/>
    <property type="match status" value="1"/>
</dbReference>
<dbReference type="Proteomes" id="UP000017127">
    <property type="component" value="Unassembled WGS sequence"/>
</dbReference>
<dbReference type="InterPro" id="IPR027417">
    <property type="entry name" value="P-loop_NTPase"/>
</dbReference>
<evidence type="ECO:0000313" key="2">
    <source>
        <dbReference type="EMBL" id="ERT09933.1"/>
    </source>
</evidence>
<accession>U7QQ04</accession>
<evidence type="ECO:0000313" key="3">
    <source>
        <dbReference type="Proteomes" id="UP000017127"/>
    </source>
</evidence>
<dbReference type="PANTHER" id="PTHR42935">
    <property type="entry name" value="SLR0930 PROTEIN"/>
    <property type="match status" value="1"/>
</dbReference>
<comment type="caution">
    <text evidence="2">The sequence shown here is derived from an EMBL/GenBank/DDBJ whole genome shotgun (WGS) entry which is preliminary data.</text>
</comment>
<protein>
    <submittedName>
        <fullName evidence="2">ATPase associated with various cellular activities family protein</fullName>
    </submittedName>
</protein>
<dbReference type="RefSeq" id="WP_023063995.1">
    <property type="nucleotide sequence ID" value="NZ_AUZM01000001.1"/>
</dbReference>
<organism evidence="2 3">
    <name type="scientific">Lyngbya aestuarii BL J</name>
    <dbReference type="NCBI Taxonomy" id="1348334"/>
    <lineage>
        <taxon>Bacteria</taxon>
        <taxon>Bacillati</taxon>
        <taxon>Cyanobacteriota</taxon>
        <taxon>Cyanophyceae</taxon>
        <taxon>Oscillatoriophycideae</taxon>
        <taxon>Oscillatoriales</taxon>
        <taxon>Microcoleaceae</taxon>
        <taxon>Lyngbya</taxon>
    </lineage>
</organism>
<dbReference type="SUPFAM" id="SSF52540">
    <property type="entry name" value="P-loop containing nucleoside triphosphate hydrolases"/>
    <property type="match status" value="1"/>
</dbReference>
<feature type="domain" description="AAA+ ATPase" evidence="1">
    <location>
        <begin position="234"/>
        <end position="352"/>
    </location>
</feature>